<dbReference type="AlphaFoldDB" id="A0A381U5S1"/>
<organism evidence="1">
    <name type="scientific">marine metagenome</name>
    <dbReference type="NCBI Taxonomy" id="408172"/>
    <lineage>
        <taxon>unclassified sequences</taxon>
        <taxon>metagenomes</taxon>
        <taxon>ecological metagenomes</taxon>
    </lineage>
</organism>
<proteinExistence type="predicted"/>
<dbReference type="InterPro" id="IPR038537">
    <property type="entry name" value="TatT_sf"/>
</dbReference>
<reference evidence="1" key="1">
    <citation type="submission" date="2018-05" db="EMBL/GenBank/DDBJ databases">
        <authorList>
            <person name="Lanie J.A."/>
            <person name="Ng W.-L."/>
            <person name="Kazmierczak K.M."/>
            <person name="Andrzejewski T.M."/>
            <person name="Davidsen T.M."/>
            <person name="Wayne K.J."/>
            <person name="Tettelin H."/>
            <person name="Glass J.I."/>
            <person name="Rusch D."/>
            <person name="Podicherti R."/>
            <person name="Tsui H.-C.T."/>
            <person name="Winkler M.E."/>
        </authorList>
    </citation>
    <scope>NUCLEOTIDE SEQUENCE</scope>
</reference>
<gene>
    <name evidence="1" type="ORF">METZ01_LOCUS75955</name>
</gene>
<sequence>MIVTSINLGTNADARDAFMPRNLGSLLFIAVLLVPVLSGCSLKTYAINMVGDALAEGDSVYETDDDIEFVGDALPFGLKLTESLLNESPDHLGLLLTACRGFSLYAYAYVDYPSEVAMEEDIGLGRTMRTRARRLYQRALDYCLRGLSRDHRGFRSRLSTEPEDAVAMITPGHEERDLPLLYWTAASLGLAIAASPGSAAMLARLPEVEALLQRALELDEGWDEGALHEFKVVVAGAVPGQPDYDEIRRHYDRALELSSGRRAGLHIAYAEAVSVPTQNAAEFREMMEVALSVDPDADPDNRLVNLIAQRRANWLLDRIEDLFLEPGP</sequence>
<dbReference type="EMBL" id="UINC01005715">
    <property type="protein sequence ID" value="SVA23101.1"/>
    <property type="molecule type" value="Genomic_DNA"/>
</dbReference>
<name>A0A381U5S1_9ZZZZ</name>
<protein>
    <submittedName>
        <fullName evidence="1">Uncharacterized protein</fullName>
    </submittedName>
</protein>
<accession>A0A381U5S1</accession>
<dbReference type="Pfam" id="PF16811">
    <property type="entry name" value="TAtT"/>
    <property type="match status" value="1"/>
</dbReference>
<dbReference type="InterPro" id="IPR031823">
    <property type="entry name" value="TatT"/>
</dbReference>
<dbReference type="Gene3D" id="1.25.40.920">
    <property type="entry name" value="TRAP transporter T-component"/>
    <property type="match status" value="1"/>
</dbReference>
<evidence type="ECO:0000313" key="1">
    <source>
        <dbReference type="EMBL" id="SVA23101.1"/>
    </source>
</evidence>